<protein>
    <submittedName>
        <fullName evidence="3">Uncharacterized protein DUF4062</fullName>
    </submittedName>
</protein>
<dbReference type="InterPro" id="IPR011989">
    <property type="entry name" value="ARM-like"/>
</dbReference>
<evidence type="ECO:0000313" key="4">
    <source>
        <dbReference type="Proteomes" id="UP000321485"/>
    </source>
</evidence>
<gene>
    <name evidence="3" type="ORF">ATF69_2719</name>
</gene>
<dbReference type="InterPro" id="IPR016024">
    <property type="entry name" value="ARM-type_fold"/>
</dbReference>
<feature type="compositionally biased region" description="Basic and acidic residues" evidence="1">
    <location>
        <begin position="178"/>
        <end position="189"/>
    </location>
</feature>
<feature type="compositionally biased region" description="Polar residues" evidence="1">
    <location>
        <begin position="196"/>
        <end position="206"/>
    </location>
</feature>
<sequence length="821" mass="92508">MAGSRRFVKVFLASPGDLSEERKIAKTVVEDFNSQLAKALGYQIELVGWEDTLPGVGRPQAIINRDLDGCDLFVGMLWKRWGTPPGTEAYTSGFEEEFQRSMTRNSKEGRPQIHLLLKDLDAASLADPGDHLKKVIEFKKHVFAERKLLAGTFSDTRDFESKFRKCIQGYVIELTDKDNTSESEKDKAPALEAETLPSSEPGPTTPLSVEGAKFLRTFLHTAEKASEEHPLAADDVARFRLLSSIAAVHGNDQQSLGSHDANLLYKARNKFRFGRREINGLIDDGFAHLQHENVPLWHWIAAVDGFKDNILPIWSVVGTAERRIGALKAMRLISEPIFEKEQIGRQTLVSLWFVKDVDTAVRLAALEYLSECGQQADLPLIKKEFDRNETPTSSAAANAIICITLRDDRRAALEALYAMQPSIVEQELLNALFCNDTEFENEILARGLNHSSALVRTKVVKLLRKRHALAFSVAESLLNDSSAEVRFEALQALVSGGRNYSIDQAKDVLVRKGRATTASGFLAMSQTDRDGEAMLERYAEQHFDSLPSSELEEKATRAIFDQNAYFALVRRDIRLRGDDLRKAVDNDFVDRFELLLQEMANQYGTQTDLIEKTRSLAQYLRSKFTREGLDIICARLDPTDLPLVRSKLESNHMSHSAEDLRYLAKFGQWRDIPLVIASIERPDNGRKYTSLFLTVSSTKYVDAAHTLLALGKHRLADLLATPMPANLLAHIILFMPAKAFHGLDESVIHSLIQSEDENVRKWAALKFVRAFPRRKVKQLLDNYLAANQFYYNVIHWLDFGLSAPRDRVLRAALKLMIEAKP</sequence>
<comment type="caution">
    <text evidence="3">The sequence shown here is derived from an EMBL/GenBank/DDBJ whole genome shotgun (WGS) entry which is preliminary data.</text>
</comment>
<dbReference type="SUPFAM" id="SSF48371">
    <property type="entry name" value="ARM repeat"/>
    <property type="match status" value="1"/>
</dbReference>
<dbReference type="Gene3D" id="1.25.10.10">
    <property type="entry name" value="Leucine-rich Repeat Variant"/>
    <property type="match status" value="1"/>
</dbReference>
<name>A0A561XNI6_ACIDE</name>
<dbReference type="Pfam" id="PF13271">
    <property type="entry name" value="DUF4062"/>
    <property type="match status" value="1"/>
</dbReference>
<evidence type="ECO:0000259" key="2">
    <source>
        <dbReference type="Pfam" id="PF13271"/>
    </source>
</evidence>
<feature type="domain" description="DUF4062" evidence="2">
    <location>
        <begin position="9"/>
        <end position="100"/>
    </location>
</feature>
<dbReference type="InterPro" id="IPR025139">
    <property type="entry name" value="DUF4062"/>
</dbReference>
<evidence type="ECO:0000256" key="1">
    <source>
        <dbReference type="SAM" id="MobiDB-lite"/>
    </source>
</evidence>
<feature type="region of interest" description="Disordered" evidence="1">
    <location>
        <begin position="178"/>
        <end position="206"/>
    </location>
</feature>
<organism evidence="3 4">
    <name type="scientific">Acidovorax delafieldii</name>
    <name type="common">Pseudomonas delafieldii</name>
    <dbReference type="NCBI Taxonomy" id="47920"/>
    <lineage>
        <taxon>Bacteria</taxon>
        <taxon>Pseudomonadati</taxon>
        <taxon>Pseudomonadota</taxon>
        <taxon>Betaproteobacteria</taxon>
        <taxon>Burkholderiales</taxon>
        <taxon>Comamonadaceae</taxon>
        <taxon>Acidovorax</taxon>
    </lineage>
</organism>
<dbReference type="AlphaFoldDB" id="A0A561XNI6"/>
<dbReference type="Proteomes" id="UP000321485">
    <property type="component" value="Unassembled WGS sequence"/>
</dbReference>
<accession>A0A561XNI6</accession>
<evidence type="ECO:0000313" key="3">
    <source>
        <dbReference type="EMBL" id="TWG37671.1"/>
    </source>
</evidence>
<reference evidence="3 4" key="1">
    <citation type="journal article" date="2015" name="Stand. Genomic Sci.">
        <title>Genomic Encyclopedia of Bacterial and Archaeal Type Strains, Phase III: the genomes of soil and plant-associated and newly described type strains.</title>
        <authorList>
            <person name="Whitman W.B."/>
            <person name="Woyke T."/>
            <person name="Klenk H.P."/>
            <person name="Zhou Y."/>
            <person name="Lilburn T.G."/>
            <person name="Beck B.J."/>
            <person name="De Vos P."/>
            <person name="Vandamme P."/>
            <person name="Eisen J.A."/>
            <person name="Garrity G."/>
            <person name="Hugenholtz P."/>
            <person name="Kyrpides N.C."/>
        </authorList>
    </citation>
    <scope>NUCLEOTIDE SEQUENCE [LARGE SCALE GENOMIC DNA]</scope>
    <source>
        <strain evidence="3 4">DSM 64</strain>
    </source>
</reference>
<proteinExistence type="predicted"/>
<dbReference type="EMBL" id="VJWE01000013">
    <property type="protein sequence ID" value="TWG37671.1"/>
    <property type="molecule type" value="Genomic_DNA"/>
</dbReference>